<dbReference type="PANTHER" id="PTHR30024">
    <property type="entry name" value="ALIPHATIC SULFONATES-BINDING PROTEIN-RELATED"/>
    <property type="match status" value="1"/>
</dbReference>
<keyword evidence="4" id="KW-0997">Cell inner membrane</keyword>
<comment type="subcellular location">
    <subcellularLocation>
        <location evidence="1">Endomembrane system</location>
    </subcellularLocation>
</comment>
<keyword evidence="8" id="KW-1185">Reference proteome</keyword>
<keyword evidence="5" id="KW-0472">Membrane</keyword>
<accession>A0A315XP51</accession>
<dbReference type="EMBL" id="MZGS01000014">
    <property type="protein sequence ID" value="PWB88135.1"/>
    <property type="molecule type" value="Genomic_DNA"/>
</dbReference>
<gene>
    <name evidence="7" type="primary">tauA</name>
    <name evidence="7" type="ORF">MBBTH_02790</name>
</gene>
<protein>
    <submittedName>
        <fullName evidence="7">Taurine-binding periplasmic protein</fullName>
    </submittedName>
</protein>
<dbReference type="Proteomes" id="UP000251717">
    <property type="component" value="Unassembled WGS sequence"/>
</dbReference>
<dbReference type="CDD" id="cd13553">
    <property type="entry name" value="PBP2_NrtA_CpmA_like"/>
    <property type="match status" value="1"/>
</dbReference>
<dbReference type="GO" id="GO:0012505">
    <property type="term" value="C:endomembrane system"/>
    <property type="evidence" value="ECO:0007669"/>
    <property type="project" value="UniProtKB-SubCell"/>
</dbReference>
<keyword evidence="2" id="KW-0813">Transport</keyword>
<proteinExistence type="predicted"/>
<feature type="domain" description="Solute-binding protein family 3/N-terminal" evidence="6">
    <location>
        <begin position="36"/>
        <end position="273"/>
    </location>
</feature>
<evidence type="ECO:0000313" key="8">
    <source>
        <dbReference type="Proteomes" id="UP000251717"/>
    </source>
</evidence>
<dbReference type="Pfam" id="PF13379">
    <property type="entry name" value="NMT1_2"/>
    <property type="match status" value="1"/>
</dbReference>
<evidence type="ECO:0000256" key="4">
    <source>
        <dbReference type="ARBA" id="ARBA00022519"/>
    </source>
</evidence>
<dbReference type="SMART" id="SM00062">
    <property type="entry name" value="PBPb"/>
    <property type="match status" value="1"/>
</dbReference>
<dbReference type="RefSeq" id="WP_116591267.1">
    <property type="nucleotide sequence ID" value="NZ_MZGS01000014.1"/>
</dbReference>
<dbReference type="AlphaFoldDB" id="A0A315XP51"/>
<dbReference type="InterPro" id="IPR001638">
    <property type="entry name" value="Solute-binding_3/MltF_N"/>
</dbReference>
<sequence length="323" mass="34205">MNKKITFVLVLALAAFLVMGSASAGLFDFLGGGDDTVKIGYLPSDHDAALFVADAQGLYKEKNISTELVQFNNGGDLMTAMASGDVDVGYVGIAPVLSSVSSGVPVKVISSAQVEGSGIIVTDDSNIKSAQDLAGKTIATPGEASIQHVLLSAYLKANGMSLDDVNESAMKVPSINDALKTGNLPAAITFQPYVSLGETDDNIDELVDSSEIMPGHPCCVVVASDDFIKNHEDTAKDIVAIHENATTFINEQIKANKTDDIVKLLPEDIVADPAAEADSLQSFPFIFGLDDTYKANVDAFQQLEVDLGILNETISHEDLYWEA</sequence>
<dbReference type="Gene3D" id="3.40.190.10">
    <property type="entry name" value="Periplasmic binding protein-like II"/>
    <property type="match status" value="2"/>
</dbReference>
<reference evidence="7 8" key="1">
    <citation type="submission" date="2017-03" db="EMBL/GenBank/DDBJ databases">
        <title>Genome sequence of Methanobrevibacter thaueri.</title>
        <authorList>
            <person name="Poehlein A."/>
            <person name="Seedorf H."/>
            <person name="Daniel R."/>
        </authorList>
    </citation>
    <scope>NUCLEOTIDE SEQUENCE [LARGE SCALE GENOMIC DNA]</scope>
    <source>
        <strain evidence="7 8">DSM 11995</strain>
    </source>
</reference>
<evidence type="ECO:0000256" key="2">
    <source>
        <dbReference type="ARBA" id="ARBA00022448"/>
    </source>
</evidence>
<evidence type="ECO:0000259" key="6">
    <source>
        <dbReference type="SMART" id="SM00062"/>
    </source>
</evidence>
<dbReference type="OrthoDB" id="10037at2157"/>
<evidence type="ECO:0000256" key="5">
    <source>
        <dbReference type="ARBA" id="ARBA00023136"/>
    </source>
</evidence>
<organism evidence="7 8">
    <name type="scientific">Methanobrevibacter thaueri</name>
    <dbReference type="NCBI Taxonomy" id="190975"/>
    <lineage>
        <taxon>Archaea</taxon>
        <taxon>Methanobacteriati</taxon>
        <taxon>Methanobacteriota</taxon>
        <taxon>Methanomada group</taxon>
        <taxon>Methanobacteria</taxon>
        <taxon>Methanobacteriales</taxon>
        <taxon>Methanobacteriaceae</taxon>
        <taxon>Methanobrevibacter</taxon>
    </lineage>
</organism>
<name>A0A315XP51_9EURY</name>
<evidence type="ECO:0000256" key="3">
    <source>
        <dbReference type="ARBA" id="ARBA00022475"/>
    </source>
</evidence>
<evidence type="ECO:0000313" key="7">
    <source>
        <dbReference type="EMBL" id="PWB88135.1"/>
    </source>
</evidence>
<keyword evidence="3" id="KW-1003">Cell membrane</keyword>
<dbReference type="SUPFAM" id="SSF53850">
    <property type="entry name" value="Periplasmic binding protein-like II"/>
    <property type="match status" value="1"/>
</dbReference>
<evidence type="ECO:0000256" key="1">
    <source>
        <dbReference type="ARBA" id="ARBA00004308"/>
    </source>
</evidence>
<dbReference type="InterPro" id="IPR044527">
    <property type="entry name" value="NrtA/CpmA_ABC-bd_dom"/>
</dbReference>
<comment type="caution">
    <text evidence="7">The sequence shown here is derived from an EMBL/GenBank/DDBJ whole genome shotgun (WGS) entry which is preliminary data.</text>
</comment>